<name>X1M935_9ZZZZ</name>
<proteinExistence type="predicted"/>
<dbReference type="EMBL" id="BARV01019158">
    <property type="protein sequence ID" value="GAI27798.1"/>
    <property type="molecule type" value="Genomic_DNA"/>
</dbReference>
<reference evidence="1" key="1">
    <citation type="journal article" date="2014" name="Front. Microbiol.">
        <title>High frequency of phylogenetically diverse reductive dehalogenase-homologous genes in deep subseafloor sedimentary metagenomes.</title>
        <authorList>
            <person name="Kawai M."/>
            <person name="Futagami T."/>
            <person name="Toyoda A."/>
            <person name="Takaki Y."/>
            <person name="Nishi S."/>
            <person name="Hori S."/>
            <person name="Arai W."/>
            <person name="Tsubouchi T."/>
            <person name="Morono Y."/>
            <person name="Uchiyama I."/>
            <person name="Ito T."/>
            <person name="Fujiyama A."/>
            <person name="Inagaki F."/>
            <person name="Takami H."/>
        </authorList>
    </citation>
    <scope>NUCLEOTIDE SEQUENCE</scope>
    <source>
        <strain evidence="1">Expedition CK06-06</strain>
    </source>
</reference>
<sequence length="45" mass="4477">AVDFFLVGYATAPAAGWTGKISGVTNPAKIMGVDVANIAKVKGVA</sequence>
<accession>X1M935</accession>
<gene>
    <name evidence="1" type="ORF">S06H3_32240</name>
</gene>
<protein>
    <submittedName>
        <fullName evidence="1">Uncharacterized protein</fullName>
    </submittedName>
</protein>
<comment type="caution">
    <text evidence="1">The sequence shown here is derived from an EMBL/GenBank/DDBJ whole genome shotgun (WGS) entry which is preliminary data.</text>
</comment>
<evidence type="ECO:0000313" key="1">
    <source>
        <dbReference type="EMBL" id="GAI27798.1"/>
    </source>
</evidence>
<organism evidence="1">
    <name type="scientific">marine sediment metagenome</name>
    <dbReference type="NCBI Taxonomy" id="412755"/>
    <lineage>
        <taxon>unclassified sequences</taxon>
        <taxon>metagenomes</taxon>
        <taxon>ecological metagenomes</taxon>
    </lineage>
</organism>
<dbReference type="AlphaFoldDB" id="X1M935"/>
<feature type="non-terminal residue" evidence="1">
    <location>
        <position position="1"/>
    </location>
</feature>